<dbReference type="AlphaFoldDB" id="E3M3H4"/>
<accession>E3M3H4</accession>
<dbReference type="Proteomes" id="UP000008281">
    <property type="component" value="Unassembled WGS sequence"/>
</dbReference>
<dbReference type="RefSeq" id="XP_003109146.2">
    <property type="nucleotide sequence ID" value="XM_003109098.2"/>
</dbReference>
<dbReference type="OrthoDB" id="5875314at2759"/>
<dbReference type="HOGENOM" id="CLU_687438_0_0_1"/>
<dbReference type="CTD" id="9821151"/>
<evidence type="ECO:0000256" key="1">
    <source>
        <dbReference type="SAM" id="MobiDB-lite"/>
    </source>
</evidence>
<name>E3M3H4_CAERE</name>
<evidence type="ECO:0000313" key="3">
    <source>
        <dbReference type="Proteomes" id="UP000008281"/>
    </source>
</evidence>
<proteinExistence type="predicted"/>
<feature type="compositionally biased region" description="Polar residues" evidence="1">
    <location>
        <begin position="269"/>
        <end position="278"/>
    </location>
</feature>
<reference evidence="2" key="1">
    <citation type="submission" date="2007-07" db="EMBL/GenBank/DDBJ databases">
        <title>PCAP assembly of the Caenorhabditis remanei genome.</title>
        <authorList>
            <consortium name="The Caenorhabditis remanei Sequencing Consortium"/>
            <person name="Wilson R.K."/>
        </authorList>
    </citation>
    <scope>NUCLEOTIDE SEQUENCE [LARGE SCALE GENOMIC DNA]</scope>
    <source>
        <strain evidence="2">PB4641</strain>
    </source>
</reference>
<dbReference type="EMBL" id="DS268423">
    <property type="protein sequence ID" value="EFO90511.1"/>
    <property type="molecule type" value="Genomic_DNA"/>
</dbReference>
<dbReference type="eggNOG" id="ENOG502TFF1">
    <property type="taxonomic scope" value="Eukaryota"/>
</dbReference>
<evidence type="ECO:0000313" key="2">
    <source>
        <dbReference type="EMBL" id="EFO90511.1"/>
    </source>
</evidence>
<keyword evidence="3" id="KW-1185">Reference proteome</keyword>
<organism evidence="3">
    <name type="scientific">Caenorhabditis remanei</name>
    <name type="common">Caenorhabditis vulgaris</name>
    <dbReference type="NCBI Taxonomy" id="31234"/>
    <lineage>
        <taxon>Eukaryota</taxon>
        <taxon>Metazoa</taxon>
        <taxon>Ecdysozoa</taxon>
        <taxon>Nematoda</taxon>
        <taxon>Chromadorea</taxon>
        <taxon>Rhabditida</taxon>
        <taxon>Rhabditina</taxon>
        <taxon>Rhabditomorpha</taxon>
        <taxon>Rhabditoidea</taxon>
        <taxon>Rhabditidae</taxon>
        <taxon>Peloderinae</taxon>
        <taxon>Caenorhabditis</taxon>
    </lineage>
</organism>
<dbReference type="KEGG" id="crq:GCK72_000785"/>
<dbReference type="OMA" id="CDIRYNL"/>
<dbReference type="GeneID" id="9821151"/>
<gene>
    <name evidence="2" type="ORF">CRE_08287</name>
</gene>
<feature type="region of interest" description="Disordered" evidence="1">
    <location>
        <begin position="267"/>
        <end position="288"/>
    </location>
</feature>
<sequence length="401" mass="45665">MERNVERTPNDIPDLEVILNQNPTDTDTFSDNMDRLFAEDEKKSAPIFEESPILSSKLSEPSKLFDEKPPPAKSITYFTATAFWKNGTESVKVGVVLSKLSNDHQLYFLMCDASKRILEKLCVDDIEFRFSEDSLTVKLNKKEEEYSESPVEVKFVDRLTFLNFAITAMIRSSQQHSFKLTEGSGDVQIDKNCDIRYNLTKHSVDEDGQMKLPDERKGVKTRLSKEKLKEHIVYKWIDGCKKGCHFLIKDSENSIFEVVVDKIRRTSDAGYSSQTETSEAPVDSTPPPLEVENLKIVEDQIGEITTSRPEENIIAPNPLDETITPTLSSAPAVHPSPLSLTSSEQQIPPEDVRDALHRIVGIELDRIEMRLNAKFEKLQNDINSRLDRQEKMLQQLLEQSK</sequence>
<protein>
    <submittedName>
        <fullName evidence="2">Uncharacterized protein</fullName>
    </submittedName>
</protein>